<dbReference type="PANTHER" id="PTHR11113:SF2">
    <property type="entry name" value="ADENINE DEAMINASE"/>
    <property type="match status" value="1"/>
</dbReference>
<evidence type="ECO:0000256" key="8">
    <source>
        <dbReference type="HAMAP-Rule" id="MF_01518"/>
    </source>
</evidence>
<dbReference type="EC" id="3.5.4.2" evidence="3 8"/>
<dbReference type="FunFam" id="3.20.20.140:FF:000016">
    <property type="entry name" value="Adenine deaminase"/>
    <property type="match status" value="1"/>
</dbReference>
<evidence type="ECO:0000256" key="4">
    <source>
        <dbReference type="ARBA" id="ARBA00022801"/>
    </source>
</evidence>
<accession>A0A7Y0HP49</accession>
<dbReference type="RefSeq" id="WP_169296932.1">
    <property type="nucleotide sequence ID" value="NZ_JABBNI010000012.1"/>
</dbReference>
<dbReference type="Gene3D" id="3.20.20.140">
    <property type="entry name" value="Metal-dependent hydrolases"/>
    <property type="match status" value="1"/>
</dbReference>
<dbReference type="PANTHER" id="PTHR11113">
    <property type="entry name" value="N-ACETYLGLUCOSAMINE-6-PHOSPHATE DEACETYLASE"/>
    <property type="match status" value="1"/>
</dbReference>
<dbReference type="InterPro" id="IPR006679">
    <property type="entry name" value="Adenine_deam"/>
</dbReference>
<dbReference type="InterPro" id="IPR032466">
    <property type="entry name" value="Metal_Hydrolase"/>
</dbReference>
<evidence type="ECO:0000313" key="11">
    <source>
        <dbReference type="EMBL" id="NMM62328.1"/>
    </source>
</evidence>
<dbReference type="Pfam" id="PF13382">
    <property type="entry name" value="Adenine_deam_C"/>
    <property type="match status" value="1"/>
</dbReference>
<keyword evidence="5 8" id="KW-0464">Manganese</keyword>
<organism evidence="11 12">
    <name type="scientific">Clostridium muellerianum</name>
    <dbReference type="NCBI Taxonomy" id="2716538"/>
    <lineage>
        <taxon>Bacteria</taxon>
        <taxon>Bacillati</taxon>
        <taxon>Bacillota</taxon>
        <taxon>Clostridia</taxon>
        <taxon>Eubacteriales</taxon>
        <taxon>Clostridiaceae</taxon>
        <taxon>Clostridium</taxon>
    </lineage>
</organism>
<evidence type="ECO:0000256" key="2">
    <source>
        <dbReference type="ARBA" id="ARBA00006773"/>
    </source>
</evidence>
<dbReference type="HAMAP" id="MF_01518">
    <property type="entry name" value="Adenine_deamin"/>
    <property type="match status" value="1"/>
</dbReference>
<dbReference type="SUPFAM" id="SSF51556">
    <property type="entry name" value="Metallo-dependent hydrolases"/>
    <property type="match status" value="1"/>
</dbReference>
<sequence length="570" mass="63192">MNRIINQIDIAMSRKKAELVLKNASIINVFTQTIENKDIAIDEDTIVGVGNYQGTCEIDCSGLFVSPGFIDSHVHIESSMVTPEIFSSLVIKRGVTTIIADPHEIANVLGETGIEFMIENSKNGEIDTFFMLPSCVPSVDFEDNGAVLKAQNLEKLIDNPKVLGLGEVMDVNAVISGKEEMIEKIAMIMKYGKIIDGHCPKVKDKELDAYLCGNIKTDHECDDYKEALEKISKGMYVMLREGSAAKDLKKLLPAVNNKNYSRFVFCTDDRHIEDLINEGSIDNCIRIAIKEGMEPIKAYTIASFNAANCYNLRDRGAIAPGMKADLVVFEDLKKLNIKNVIKNGKVCNDKNTFERVQGKRSINVDYVKEDLFSIPGKGEFVNVIRVQPGSLVTKNEKRKVKIKNGVVEGIEEVQEVINKIAVIERHTNSGRHSVGFIEGLCLKNAAIAQTIAHDSHNIIVIGDNDKDMEVAVNSIIHNNGGIAFVSNGDLLEFLSLPIGGLITSENPLVVLDKITKLNILTRKFGIKKEIDPFLTLGFMALPVMPDIKITTKGLFDYYNFKFIDLFVDNN</sequence>
<dbReference type="Gene3D" id="2.30.40.10">
    <property type="entry name" value="Urease, subunit C, domain 1"/>
    <property type="match status" value="1"/>
</dbReference>
<dbReference type="CDD" id="cd01295">
    <property type="entry name" value="AdeC"/>
    <property type="match status" value="1"/>
</dbReference>
<evidence type="ECO:0000256" key="1">
    <source>
        <dbReference type="ARBA" id="ARBA00001936"/>
    </source>
</evidence>
<dbReference type="InterPro" id="IPR026912">
    <property type="entry name" value="Adenine_deam_C"/>
</dbReference>
<comment type="catalytic activity">
    <reaction evidence="6 8">
        <text>adenine + H2O + H(+) = hypoxanthine + NH4(+)</text>
        <dbReference type="Rhea" id="RHEA:23688"/>
        <dbReference type="ChEBI" id="CHEBI:15377"/>
        <dbReference type="ChEBI" id="CHEBI:15378"/>
        <dbReference type="ChEBI" id="CHEBI:16708"/>
        <dbReference type="ChEBI" id="CHEBI:17368"/>
        <dbReference type="ChEBI" id="CHEBI:28938"/>
        <dbReference type="EC" id="3.5.4.2"/>
    </reaction>
</comment>
<dbReference type="NCBIfam" id="TIGR01178">
    <property type="entry name" value="ade"/>
    <property type="match status" value="1"/>
</dbReference>
<evidence type="ECO:0000256" key="6">
    <source>
        <dbReference type="ARBA" id="ARBA00047720"/>
    </source>
</evidence>
<dbReference type="SUPFAM" id="SSF51338">
    <property type="entry name" value="Composite domain of metallo-dependent hydrolases"/>
    <property type="match status" value="1"/>
</dbReference>
<dbReference type="GO" id="GO:0006146">
    <property type="term" value="P:adenine catabolic process"/>
    <property type="evidence" value="ECO:0007669"/>
    <property type="project" value="InterPro"/>
</dbReference>
<gene>
    <name evidence="8 11" type="primary">ade</name>
    <name evidence="11" type="ORF">HBE96_06425</name>
</gene>
<dbReference type="Proteomes" id="UP000537131">
    <property type="component" value="Unassembled WGS sequence"/>
</dbReference>
<dbReference type="GO" id="GO:0000034">
    <property type="term" value="F:adenine deaminase activity"/>
    <property type="evidence" value="ECO:0007669"/>
    <property type="project" value="UniProtKB-UniRule"/>
</dbReference>
<keyword evidence="12" id="KW-1185">Reference proteome</keyword>
<keyword evidence="4 8" id="KW-0378">Hydrolase</keyword>
<feature type="domain" description="Adenine deaminase C-terminal" evidence="10">
    <location>
        <begin position="391"/>
        <end position="560"/>
    </location>
</feature>
<reference evidence="11 12" key="2">
    <citation type="submission" date="2020-06" db="EMBL/GenBank/DDBJ databases">
        <title>Complete Genome Sequence of Clostridium muelleri sp. nov. P21T, an Acid-Alcohol Producing Acetogen Isolated from Old Hay.</title>
        <authorList>
            <person name="Duncan K.E."/>
            <person name="Tanner R.S."/>
        </authorList>
    </citation>
    <scope>NUCLEOTIDE SEQUENCE [LARGE SCALE GENOMIC DNA]</scope>
    <source>
        <strain evidence="11 12">P21</strain>
    </source>
</reference>
<dbReference type="AlphaFoldDB" id="A0A7Y0HP49"/>
<dbReference type="EMBL" id="JABBNI010000012">
    <property type="protein sequence ID" value="NMM62328.1"/>
    <property type="molecule type" value="Genomic_DNA"/>
</dbReference>
<evidence type="ECO:0000256" key="5">
    <source>
        <dbReference type="ARBA" id="ARBA00023211"/>
    </source>
</evidence>
<dbReference type="InterPro" id="IPR006680">
    <property type="entry name" value="Amidohydro-rel"/>
</dbReference>
<dbReference type="Pfam" id="PF01979">
    <property type="entry name" value="Amidohydro_1"/>
    <property type="match status" value="1"/>
</dbReference>
<evidence type="ECO:0000259" key="10">
    <source>
        <dbReference type="Pfam" id="PF13382"/>
    </source>
</evidence>
<name>A0A7Y0HP49_9CLOT</name>
<comment type="cofactor">
    <cofactor evidence="1 8">
        <name>Mn(2+)</name>
        <dbReference type="ChEBI" id="CHEBI:29035"/>
    </cofactor>
</comment>
<comment type="similarity">
    <text evidence="2 8">Belongs to the metallo-dependent hydrolases superfamily. Adenine deaminase family.</text>
</comment>
<evidence type="ECO:0000256" key="7">
    <source>
        <dbReference type="ARBA" id="ARBA00069718"/>
    </source>
</evidence>
<dbReference type="InterPro" id="IPR011059">
    <property type="entry name" value="Metal-dep_hydrolase_composite"/>
</dbReference>
<reference evidence="11 12" key="1">
    <citation type="submission" date="2020-04" db="EMBL/GenBank/DDBJ databases">
        <authorList>
            <person name="Doyle D.A."/>
        </authorList>
    </citation>
    <scope>NUCLEOTIDE SEQUENCE [LARGE SCALE GENOMIC DNA]</scope>
    <source>
        <strain evidence="11 12">P21</strain>
    </source>
</reference>
<evidence type="ECO:0000259" key="9">
    <source>
        <dbReference type="Pfam" id="PF01979"/>
    </source>
</evidence>
<protein>
    <recommendedName>
        <fullName evidence="7 8">Adenine deaminase</fullName>
        <shortName evidence="8">Adenase</shortName>
        <shortName evidence="8">Adenine aminase</shortName>
        <ecNumber evidence="3 8">3.5.4.2</ecNumber>
    </recommendedName>
</protein>
<comment type="caution">
    <text evidence="11">The sequence shown here is derived from an EMBL/GenBank/DDBJ whole genome shotgun (WGS) entry which is preliminary data.</text>
</comment>
<evidence type="ECO:0000256" key="3">
    <source>
        <dbReference type="ARBA" id="ARBA00012782"/>
    </source>
</evidence>
<feature type="domain" description="Amidohydrolase-related" evidence="9">
    <location>
        <begin position="64"/>
        <end position="346"/>
    </location>
</feature>
<proteinExistence type="inferred from homology"/>
<evidence type="ECO:0000313" key="12">
    <source>
        <dbReference type="Proteomes" id="UP000537131"/>
    </source>
</evidence>